<evidence type="ECO:0000256" key="1">
    <source>
        <dbReference type="ARBA" id="ARBA00023015"/>
    </source>
</evidence>
<dbReference type="SUPFAM" id="SSF46955">
    <property type="entry name" value="Putative DNA-binding domain"/>
    <property type="match status" value="1"/>
</dbReference>
<keyword evidence="3" id="KW-0804">Transcription</keyword>
<gene>
    <name evidence="5" type="ordered locus">Hbal_0685</name>
</gene>
<dbReference type="PRINTS" id="PR00040">
    <property type="entry name" value="HTHMERR"/>
</dbReference>
<dbReference type="RefSeq" id="WP_015826534.1">
    <property type="nucleotide sequence ID" value="NC_012982.1"/>
</dbReference>
<dbReference type="SMART" id="SM00422">
    <property type="entry name" value="HTH_MERR"/>
    <property type="match status" value="1"/>
</dbReference>
<dbReference type="InterPro" id="IPR009061">
    <property type="entry name" value="DNA-bd_dom_put_sf"/>
</dbReference>
<dbReference type="Pfam" id="PF09278">
    <property type="entry name" value="MerR-DNA-bind"/>
    <property type="match status" value="1"/>
</dbReference>
<dbReference type="GO" id="GO:0003700">
    <property type="term" value="F:DNA-binding transcription factor activity"/>
    <property type="evidence" value="ECO:0007669"/>
    <property type="project" value="InterPro"/>
</dbReference>
<dbReference type="OrthoDB" id="9802944at2"/>
<dbReference type="PROSITE" id="PS50937">
    <property type="entry name" value="HTH_MERR_2"/>
    <property type="match status" value="1"/>
</dbReference>
<dbReference type="GO" id="GO:0003677">
    <property type="term" value="F:DNA binding"/>
    <property type="evidence" value="ECO:0007669"/>
    <property type="project" value="UniProtKB-KW"/>
</dbReference>
<dbReference type="CDD" id="cd04785">
    <property type="entry name" value="HTH_CadR-PbrR-like"/>
    <property type="match status" value="1"/>
</dbReference>
<dbReference type="EMBL" id="CP001678">
    <property type="protein sequence ID" value="ACT58384.1"/>
    <property type="molecule type" value="Genomic_DNA"/>
</dbReference>
<evidence type="ECO:0000259" key="4">
    <source>
        <dbReference type="PROSITE" id="PS50937"/>
    </source>
</evidence>
<accession>C6XP98</accession>
<feature type="domain" description="HTH merR-type" evidence="4">
    <location>
        <begin position="1"/>
        <end position="72"/>
    </location>
</feature>
<evidence type="ECO:0000313" key="5">
    <source>
        <dbReference type="EMBL" id="ACT58384.1"/>
    </source>
</evidence>
<dbReference type="InterPro" id="IPR015358">
    <property type="entry name" value="Tscrpt_reg_MerR_DNA-bd"/>
</dbReference>
<dbReference type="PANTHER" id="PTHR30204:SF92">
    <property type="entry name" value="HTH-TYPE TRANSCRIPTIONAL REGULATOR ZNTR"/>
    <property type="match status" value="1"/>
</dbReference>
<keyword evidence="2" id="KW-0238">DNA-binding</keyword>
<dbReference type="Gene3D" id="1.10.1660.10">
    <property type="match status" value="1"/>
</dbReference>
<keyword evidence="6" id="KW-1185">Reference proteome</keyword>
<dbReference type="InterPro" id="IPR047057">
    <property type="entry name" value="MerR_fam"/>
</dbReference>
<name>C6XP98_HIRBI</name>
<protein>
    <submittedName>
        <fullName evidence="5">Transcriptional regulator, MerR family</fullName>
    </submittedName>
</protein>
<dbReference type="PANTHER" id="PTHR30204">
    <property type="entry name" value="REDOX-CYCLING DRUG-SENSING TRANSCRIPTIONAL ACTIVATOR SOXR"/>
    <property type="match status" value="1"/>
</dbReference>
<reference evidence="6" key="1">
    <citation type="journal article" date="2011" name="J. Bacteriol.">
        <title>Genome sequences of eight morphologically diverse alphaproteobacteria.</title>
        <authorList>
            <consortium name="US DOE Joint Genome Institute"/>
            <person name="Brown P.J."/>
            <person name="Kysela D.T."/>
            <person name="Buechlein A."/>
            <person name="Hemmerich C."/>
            <person name="Brun Y.V."/>
        </authorList>
    </citation>
    <scope>NUCLEOTIDE SEQUENCE [LARGE SCALE GENOMIC DNA]</scope>
    <source>
        <strain evidence="6">ATCC 49814 / DSM 5838 / IFAM 1418</strain>
    </source>
</reference>
<dbReference type="Proteomes" id="UP000002745">
    <property type="component" value="Chromosome"/>
</dbReference>
<dbReference type="PROSITE" id="PS00552">
    <property type="entry name" value="HTH_MERR_1"/>
    <property type="match status" value="1"/>
</dbReference>
<dbReference type="AlphaFoldDB" id="C6XP98"/>
<organism evidence="5 6">
    <name type="scientific">Hirschia baltica (strain ATCC 49814 / DSM 5838 / IFAM 1418)</name>
    <dbReference type="NCBI Taxonomy" id="582402"/>
    <lineage>
        <taxon>Bacteria</taxon>
        <taxon>Pseudomonadati</taxon>
        <taxon>Pseudomonadota</taxon>
        <taxon>Alphaproteobacteria</taxon>
        <taxon>Hyphomonadales</taxon>
        <taxon>Hyphomonadaceae</taxon>
        <taxon>Hirschia</taxon>
    </lineage>
</organism>
<proteinExistence type="predicted"/>
<sequence>MSDITIGRLSIATGVKVDTIRYYEKIGIMPNPPRTSGGQRVYNSNHKARLSFIKRSRDLGFSLDAVRSLLGLTDAPPSCGEVHAITSDHLKEVRTKIADLKRLQQTLTAISANCTGDNVPDCPIIDALTIREP</sequence>
<dbReference type="eggNOG" id="COG0789">
    <property type="taxonomic scope" value="Bacteria"/>
</dbReference>
<dbReference type="HOGENOM" id="CLU_060077_2_0_5"/>
<evidence type="ECO:0000256" key="2">
    <source>
        <dbReference type="ARBA" id="ARBA00023125"/>
    </source>
</evidence>
<dbReference type="KEGG" id="hba:Hbal_0685"/>
<dbReference type="STRING" id="582402.Hbal_0685"/>
<dbReference type="Pfam" id="PF00376">
    <property type="entry name" value="MerR"/>
    <property type="match status" value="1"/>
</dbReference>
<dbReference type="InterPro" id="IPR000551">
    <property type="entry name" value="MerR-type_HTH_dom"/>
</dbReference>
<keyword evidence="1" id="KW-0805">Transcription regulation</keyword>
<evidence type="ECO:0000313" key="6">
    <source>
        <dbReference type="Proteomes" id="UP000002745"/>
    </source>
</evidence>
<evidence type="ECO:0000256" key="3">
    <source>
        <dbReference type="ARBA" id="ARBA00023163"/>
    </source>
</evidence>